<evidence type="ECO:0000313" key="1">
    <source>
        <dbReference type="EMBL" id="NEV67786.1"/>
    </source>
</evidence>
<dbReference type="EMBL" id="JTHE02000003">
    <property type="protein sequence ID" value="NEV67786.1"/>
    <property type="molecule type" value="Genomic_DNA"/>
</dbReference>
<dbReference type="Pfam" id="PF05437">
    <property type="entry name" value="AzlD"/>
    <property type="match status" value="1"/>
</dbReference>
<protein>
    <submittedName>
        <fullName evidence="1">AzlD domain-containing protein</fullName>
    </submittedName>
</protein>
<sequence length="106" mass="11709">MNEAEWLLVGGMALVTFGIRYPVLALSGRLKLPPRLLQALHYVPPAVLTAIVVPAVLVEADNLWISWQNPRLIGAIVALAIGLWRQNLLLTIVVSMAAFLLWQFIV</sequence>
<dbReference type="AlphaFoldDB" id="A0A0C1YGA0"/>
<reference evidence="1" key="3">
    <citation type="submission" date="2020-02" db="EMBL/GenBank/DDBJ databases">
        <authorList>
            <person name="Sarangi A.N."/>
            <person name="Ghosh S."/>
            <person name="Mukherjee M."/>
            <person name="Tripathy S."/>
        </authorList>
    </citation>
    <scope>NUCLEOTIDE SEQUENCE</scope>
    <source>
        <strain evidence="1">BDU141951</strain>
    </source>
</reference>
<proteinExistence type="predicted"/>
<dbReference type="InterPro" id="IPR008407">
    <property type="entry name" value="Brnchd-chn_aa_trnsp_AzlD"/>
</dbReference>
<reference evidence="1" key="1">
    <citation type="submission" date="2014-11" db="EMBL/GenBank/DDBJ databases">
        <authorList>
            <person name="Malar M.C."/>
            <person name="Sen D."/>
            <person name="Tripathy S."/>
        </authorList>
    </citation>
    <scope>NUCLEOTIDE SEQUENCE</scope>
    <source>
        <strain evidence="1">BDU141951</strain>
    </source>
</reference>
<comment type="caution">
    <text evidence="1">The sequence shown here is derived from an EMBL/GenBank/DDBJ whole genome shotgun (WGS) entry which is preliminary data.</text>
</comment>
<gene>
    <name evidence="1" type="ORF">QQ91_011725</name>
</gene>
<reference evidence="1" key="2">
    <citation type="journal article" date="2015" name="Genome Announc.">
        <title>Draft Genome Sequence of Filamentous Marine Cyanobacterium Lyngbya confervoides Strain BDU141951.</title>
        <authorList>
            <person name="Chandrababunaidu M.M."/>
            <person name="Sen D."/>
            <person name="Tripathy S."/>
        </authorList>
    </citation>
    <scope>NUCLEOTIDE SEQUENCE</scope>
    <source>
        <strain evidence="1">BDU141951</strain>
    </source>
</reference>
<organism evidence="1">
    <name type="scientific">Lyngbya confervoides BDU141951</name>
    <dbReference type="NCBI Taxonomy" id="1574623"/>
    <lineage>
        <taxon>Bacteria</taxon>
        <taxon>Bacillati</taxon>
        <taxon>Cyanobacteriota</taxon>
        <taxon>Cyanophyceae</taxon>
        <taxon>Oscillatoriophycideae</taxon>
        <taxon>Oscillatoriales</taxon>
        <taxon>Microcoleaceae</taxon>
        <taxon>Lyngbya</taxon>
    </lineage>
</organism>
<accession>A0A0C1YGA0</accession>
<name>A0A0C1YGA0_9CYAN</name>